<sequence length="321" mass="34198">MTNGFKQIVNYEKLGILAAFDGENMPTSSESLYGAGPQQGRMWHPASLESISSMQQTPIPAAAPRAGPRGPSDAVEPPAAAGVAARGRSTTMNPETPTSSLSLGSSSEGDDDAERRSSSPDVNLLGSARVVSRNRPRKKGGAKRVREPRYAIKTRTDVDIMDDGFKWRKYGQKAVKNSPHPRNYYRCTTPNCPVRKRVERSCEDSGLVITTYEGTHTHQTPGFHRSSPSHGFFGERPVLGLGGGLFAPPHGGFQGPGGFPGSSHMAPGLAGLNFPAPSNFASLQHSVAARGPATCLSSCTLDMTSSPDLPHTTNLLPIHRI</sequence>
<keyword evidence="9" id="KW-1185">Reference proteome</keyword>
<gene>
    <name evidence="8" type="ORF">CSSPJE1EN1_LOCUS20463</name>
</gene>
<evidence type="ECO:0000259" key="7">
    <source>
        <dbReference type="PROSITE" id="PS50811"/>
    </source>
</evidence>
<dbReference type="InterPro" id="IPR044810">
    <property type="entry name" value="WRKY_plant"/>
</dbReference>
<evidence type="ECO:0000256" key="1">
    <source>
        <dbReference type="ARBA" id="ARBA00004123"/>
    </source>
</evidence>
<feature type="compositionally biased region" description="Low complexity" evidence="6">
    <location>
        <begin position="60"/>
        <end position="88"/>
    </location>
</feature>
<dbReference type="Pfam" id="PF03106">
    <property type="entry name" value="WRKY"/>
    <property type="match status" value="1"/>
</dbReference>
<dbReference type="PANTHER" id="PTHR31221">
    <property type="entry name" value="WRKY TRANSCRIPTION FACTOR PROTEIN 1-RELATED"/>
    <property type="match status" value="1"/>
</dbReference>
<dbReference type="SUPFAM" id="SSF118290">
    <property type="entry name" value="WRKY DNA-binding domain"/>
    <property type="match status" value="1"/>
</dbReference>
<feature type="compositionally biased region" description="Basic residues" evidence="6">
    <location>
        <begin position="132"/>
        <end position="143"/>
    </location>
</feature>
<evidence type="ECO:0000256" key="3">
    <source>
        <dbReference type="ARBA" id="ARBA00023125"/>
    </source>
</evidence>
<evidence type="ECO:0000313" key="8">
    <source>
        <dbReference type="EMBL" id="CAK9274985.1"/>
    </source>
</evidence>
<comment type="subcellular location">
    <subcellularLocation>
        <location evidence="1">Nucleus</location>
    </subcellularLocation>
</comment>
<keyword evidence="2" id="KW-0805">Transcription regulation</keyword>
<dbReference type="PANTHER" id="PTHR31221:SF334">
    <property type="entry name" value="WRKY TRANSCRIPTION FACTOR 57-RELATED"/>
    <property type="match status" value="1"/>
</dbReference>
<accession>A0ABP0X7A8</accession>
<keyword evidence="5" id="KW-0539">Nucleus</keyword>
<feature type="region of interest" description="Disordered" evidence="6">
    <location>
        <begin position="24"/>
        <end position="147"/>
    </location>
</feature>
<organism evidence="8 9">
    <name type="scientific">Sphagnum jensenii</name>
    <dbReference type="NCBI Taxonomy" id="128206"/>
    <lineage>
        <taxon>Eukaryota</taxon>
        <taxon>Viridiplantae</taxon>
        <taxon>Streptophyta</taxon>
        <taxon>Embryophyta</taxon>
        <taxon>Bryophyta</taxon>
        <taxon>Sphagnophytina</taxon>
        <taxon>Sphagnopsida</taxon>
        <taxon>Sphagnales</taxon>
        <taxon>Sphagnaceae</taxon>
        <taxon>Sphagnum</taxon>
    </lineage>
</organism>
<dbReference type="InterPro" id="IPR036576">
    <property type="entry name" value="WRKY_dom_sf"/>
</dbReference>
<dbReference type="Proteomes" id="UP001497444">
    <property type="component" value="Chromosome 6"/>
</dbReference>
<protein>
    <recommendedName>
        <fullName evidence="7">WRKY domain-containing protein</fullName>
    </recommendedName>
</protein>
<evidence type="ECO:0000256" key="2">
    <source>
        <dbReference type="ARBA" id="ARBA00023015"/>
    </source>
</evidence>
<reference evidence="8" key="1">
    <citation type="submission" date="2024-02" db="EMBL/GenBank/DDBJ databases">
        <authorList>
            <consortium name="ELIXIR-Norway"/>
            <consortium name="Elixir Norway"/>
        </authorList>
    </citation>
    <scope>NUCLEOTIDE SEQUENCE</scope>
</reference>
<keyword evidence="4" id="KW-0804">Transcription</keyword>
<evidence type="ECO:0000256" key="4">
    <source>
        <dbReference type="ARBA" id="ARBA00023163"/>
    </source>
</evidence>
<proteinExistence type="predicted"/>
<dbReference type="InterPro" id="IPR003657">
    <property type="entry name" value="WRKY_dom"/>
</dbReference>
<feature type="compositionally biased region" description="Polar residues" evidence="6">
    <location>
        <begin position="49"/>
        <end position="58"/>
    </location>
</feature>
<dbReference type="EMBL" id="OZ020101">
    <property type="protein sequence ID" value="CAK9274985.1"/>
    <property type="molecule type" value="Genomic_DNA"/>
</dbReference>
<dbReference type="PROSITE" id="PS50811">
    <property type="entry name" value="WRKY"/>
    <property type="match status" value="1"/>
</dbReference>
<evidence type="ECO:0000256" key="5">
    <source>
        <dbReference type="ARBA" id="ARBA00023242"/>
    </source>
</evidence>
<feature type="domain" description="WRKY" evidence="7">
    <location>
        <begin position="156"/>
        <end position="221"/>
    </location>
</feature>
<feature type="compositionally biased region" description="Polar residues" evidence="6">
    <location>
        <begin position="89"/>
        <end position="98"/>
    </location>
</feature>
<evidence type="ECO:0000313" key="9">
    <source>
        <dbReference type="Proteomes" id="UP001497444"/>
    </source>
</evidence>
<keyword evidence="3" id="KW-0238">DNA-binding</keyword>
<dbReference type="SMART" id="SM00774">
    <property type="entry name" value="WRKY"/>
    <property type="match status" value="1"/>
</dbReference>
<evidence type="ECO:0000256" key="6">
    <source>
        <dbReference type="SAM" id="MobiDB-lite"/>
    </source>
</evidence>
<name>A0ABP0X7A8_9BRYO</name>
<dbReference type="Gene3D" id="2.20.25.80">
    <property type="entry name" value="WRKY domain"/>
    <property type="match status" value="1"/>
</dbReference>